<keyword evidence="8 12" id="KW-0418">Kinase</keyword>
<feature type="binding site" evidence="12">
    <location>
        <position position="74"/>
    </location>
    <ligand>
        <name>UMP</name>
        <dbReference type="ChEBI" id="CHEBI:57865"/>
    </ligand>
</feature>
<dbReference type="Proteomes" id="UP000572212">
    <property type="component" value="Unassembled WGS sequence"/>
</dbReference>
<feature type="binding site" evidence="12">
    <location>
        <begin position="135"/>
        <end position="142"/>
    </location>
    <ligand>
        <name>UMP</name>
        <dbReference type="ChEBI" id="CHEBI:57865"/>
    </ligand>
</feature>
<dbReference type="FunFam" id="3.40.1160.10:FF:000001">
    <property type="entry name" value="Uridylate kinase"/>
    <property type="match status" value="1"/>
</dbReference>
<comment type="catalytic activity">
    <reaction evidence="11 12">
        <text>UMP + ATP = UDP + ADP</text>
        <dbReference type="Rhea" id="RHEA:24400"/>
        <dbReference type="ChEBI" id="CHEBI:30616"/>
        <dbReference type="ChEBI" id="CHEBI:57865"/>
        <dbReference type="ChEBI" id="CHEBI:58223"/>
        <dbReference type="ChEBI" id="CHEBI:456216"/>
        <dbReference type="EC" id="2.7.4.22"/>
    </reaction>
</comment>
<dbReference type="PIRSF" id="PIRSF005650">
    <property type="entry name" value="Uridylate_kin"/>
    <property type="match status" value="1"/>
</dbReference>
<reference evidence="14 15" key="1">
    <citation type="submission" date="2020-08" db="EMBL/GenBank/DDBJ databases">
        <title>Genomic Encyclopedia of Type Strains, Phase IV (KMG-IV): sequencing the most valuable type-strain genomes for metagenomic binning, comparative biology and taxonomic classification.</title>
        <authorList>
            <person name="Goeker M."/>
        </authorList>
    </citation>
    <scope>NUCLEOTIDE SEQUENCE [LARGE SCALE GENOMIC DNA]</scope>
    <source>
        <strain evidence="14 15">DSM 11805</strain>
    </source>
</reference>
<dbReference type="UniPathway" id="UPA00159">
    <property type="reaction ID" value="UER00275"/>
</dbReference>
<name>A0A841RL53_9BACI</name>
<feature type="binding site" evidence="12">
    <location>
        <position position="172"/>
    </location>
    <ligand>
        <name>ATP</name>
        <dbReference type="ChEBI" id="CHEBI:30616"/>
    </ligand>
</feature>
<dbReference type="PANTHER" id="PTHR42833:SF4">
    <property type="entry name" value="URIDYLATE KINASE PUMPKIN, CHLOROPLASTIC"/>
    <property type="match status" value="1"/>
</dbReference>
<evidence type="ECO:0000256" key="8">
    <source>
        <dbReference type="ARBA" id="ARBA00022777"/>
    </source>
</evidence>
<accession>A0A841RL53</accession>
<dbReference type="GO" id="GO:0033862">
    <property type="term" value="F:UMP kinase activity"/>
    <property type="evidence" value="ECO:0007669"/>
    <property type="project" value="UniProtKB-EC"/>
</dbReference>
<keyword evidence="6 12" id="KW-0808">Transferase</keyword>
<feature type="binding site" evidence="12">
    <location>
        <position position="54"/>
    </location>
    <ligand>
        <name>UMP</name>
        <dbReference type="ChEBI" id="CHEBI:57865"/>
    </ligand>
</feature>
<comment type="caution">
    <text evidence="14">The sequence shown here is derived from an EMBL/GenBank/DDBJ whole genome shotgun (WGS) entry which is preliminary data.</text>
</comment>
<evidence type="ECO:0000256" key="9">
    <source>
        <dbReference type="ARBA" id="ARBA00022840"/>
    </source>
</evidence>
<evidence type="ECO:0000313" key="14">
    <source>
        <dbReference type="EMBL" id="MBB6511468.1"/>
    </source>
</evidence>
<evidence type="ECO:0000256" key="7">
    <source>
        <dbReference type="ARBA" id="ARBA00022741"/>
    </source>
</evidence>
<dbReference type="GO" id="GO:0005737">
    <property type="term" value="C:cytoplasm"/>
    <property type="evidence" value="ECO:0007669"/>
    <property type="project" value="UniProtKB-SubCell"/>
</dbReference>
<feature type="region of interest" description="Involved in allosteric activation by GTP" evidence="12">
    <location>
        <begin position="20"/>
        <end position="25"/>
    </location>
</feature>
<evidence type="ECO:0000256" key="4">
    <source>
        <dbReference type="ARBA" id="ARBA00022490"/>
    </source>
</evidence>
<dbReference type="InterPro" id="IPR011817">
    <property type="entry name" value="Uridylate_kinase"/>
</dbReference>
<gene>
    <name evidence="12" type="primary">pyrH</name>
    <name evidence="14" type="ORF">GGQ92_000235</name>
</gene>
<evidence type="ECO:0000259" key="13">
    <source>
        <dbReference type="Pfam" id="PF00696"/>
    </source>
</evidence>
<proteinExistence type="inferred from homology"/>
<sequence>MSTANFKRIVLKLSGEALSGEAGYGIDPTVIQSIAKQVKDVVELDVEVAVVVGGGNIWRGIVGSEMGMDRANADYMGMLATVMNSLALQDSLENMGIPTRVQTSIEMRQVAEPYIRRKAIRHLEKKRVVIFAAGTGNPYFSTDTTAALRAAEIEADVILMAKNNVDGVYTADPKLDKTATKYDQLSYLDILNEGLGVMDSTASSLCMDNNIPLLVFSISEEGNIHKAVTGENIGTLIRGNK</sequence>
<evidence type="ECO:0000256" key="1">
    <source>
        <dbReference type="ARBA" id="ARBA00004496"/>
    </source>
</evidence>
<dbReference type="EMBL" id="JACHON010000001">
    <property type="protein sequence ID" value="MBB6511468.1"/>
    <property type="molecule type" value="Genomic_DNA"/>
</dbReference>
<dbReference type="RefSeq" id="WP_184243719.1">
    <property type="nucleotide sequence ID" value="NZ_BAAACU010000022.1"/>
</dbReference>
<evidence type="ECO:0000256" key="2">
    <source>
        <dbReference type="ARBA" id="ARBA00004791"/>
    </source>
</evidence>
<comment type="subcellular location">
    <subcellularLocation>
        <location evidence="1 12">Cytoplasm</location>
    </subcellularLocation>
</comment>
<dbReference type="GO" id="GO:0005524">
    <property type="term" value="F:ATP binding"/>
    <property type="evidence" value="ECO:0007669"/>
    <property type="project" value="UniProtKB-KW"/>
</dbReference>
<keyword evidence="10 12" id="KW-0665">Pyrimidine biosynthesis</keyword>
<comment type="similarity">
    <text evidence="3 12">Belongs to the UMP kinase family.</text>
</comment>
<dbReference type="GO" id="GO:0006225">
    <property type="term" value="P:UDP biosynthetic process"/>
    <property type="evidence" value="ECO:0007669"/>
    <property type="project" value="TreeGrafter"/>
</dbReference>
<comment type="subunit">
    <text evidence="12">Homohexamer.</text>
</comment>
<organism evidence="14 15">
    <name type="scientific">Gracilibacillus halotolerans</name>
    <dbReference type="NCBI Taxonomy" id="74386"/>
    <lineage>
        <taxon>Bacteria</taxon>
        <taxon>Bacillati</taxon>
        <taxon>Bacillota</taxon>
        <taxon>Bacilli</taxon>
        <taxon>Bacillales</taxon>
        <taxon>Bacillaceae</taxon>
        <taxon>Gracilibacillus</taxon>
    </lineage>
</organism>
<feature type="binding site" evidence="12">
    <location>
        <position position="169"/>
    </location>
    <ligand>
        <name>ATP</name>
        <dbReference type="ChEBI" id="CHEBI:30616"/>
    </ligand>
</feature>
<feature type="binding site" evidence="12">
    <location>
        <position position="163"/>
    </location>
    <ligand>
        <name>ATP</name>
        <dbReference type="ChEBI" id="CHEBI:30616"/>
    </ligand>
</feature>
<evidence type="ECO:0000256" key="3">
    <source>
        <dbReference type="ARBA" id="ARBA00007614"/>
    </source>
</evidence>
<dbReference type="GO" id="GO:0044210">
    <property type="term" value="P:'de novo' CTP biosynthetic process"/>
    <property type="evidence" value="ECO:0007669"/>
    <property type="project" value="UniProtKB-UniRule"/>
</dbReference>
<comment type="activity regulation">
    <text evidence="12">Allosterically activated by GTP. Inhibited by UTP.</text>
</comment>
<protein>
    <recommendedName>
        <fullName evidence="12">Uridylate kinase</fullName>
        <shortName evidence="12">UK</shortName>
        <ecNumber evidence="12">2.7.4.22</ecNumber>
    </recommendedName>
    <alternativeName>
        <fullName evidence="12">Uridine monophosphate kinase</fullName>
        <shortName evidence="12">UMP kinase</shortName>
        <shortName evidence="12">UMPK</shortName>
    </alternativeName>
</protein>
<keyword evidence="15" id="KW-1185">Reference proteome</keyword>
<dbReference type="EC" id="2.7.4.22" evidence="12"/>
<comment type="function">
    <text evidence="12">Catalyzes the reversible phosphorylation of UMP to UDP.</text>
</comment>
<dbReference type="SUPFAM" id="SSF53633">
    <property type="entry name" value="Carbamate kinase-like"/>
    <property type="match status" value="1"/>
</dbReference>
<evidence type="ECO:0000256" key="12">
    <source>
        <dbReference type="HAMAP-Rule" id="MF_01220"/>
    </source>
</evidence>
<keyword evidence="9 12" id="KW-0067">ATP-binding</keyword>
<dbReference type="InterPro" id="IPR015963">
    <property type="entry name" value="Uridylate_kinase_bac"/>
</dbReference>
<evidence type="ECO:0000256" key="11">
    <source>
        <dbReference type="ARBA" id="ARBA00047767"/>
    </source>
</evidence>
<keyword evidence="4 12" id="KW-0963">Cytoplasm</keyword>
<dbReference type="NCBIfam" id="TIGR02075">
    <property type="entry name" value="pyrH_bact"/>
    <property type="match status" value="1"/>
</dbReference>
<keyword evidence="7 12" id="KW-0547">Nucleotide-binding</keyword>
<dbReference type="Gene3D" id="3.40.1160.10">
    <property type="entry name" value="Acetylglutamate kinase-like"/>
    <property type="match status" value="1"/>
</dbReference>
<dbReference type="InterPro" id="IPR036393">
    <property type="entry name" value="AceGlu_kinase-like_sf"/>
</dbReference>
<dbReference type="AlphaFoldDB" id="A0A841RL53"/>
<evidence type="ECO:0000313" key="15">
    <source>
        <dbReference type="Proteomes" id="UP000572212"/>
    </source>
</evidence>
<feature type="binding site" evidence="12">
    <location>
        <position position="55"/>
    </location>
    <ligand>
        <name>ATP</name>
        <dbReference type="ChEBI" id="CHEBI:30616"/>
    </ligand>
</feature>
<feature type="binding site" evidence="12">
    <location>
        <position position="59"/>
    </location>
    <ligand>
        <name>ATP</name>
        <dbReference type="ChEBI" id="CHEBI:30616"/>
    </ligand>
</feature>
<feature type="binding site" evidence="12">
    <location>
        <begin position="12"/>
        <end position="15"/>
    </location>
    <ligand>
        <name>ATP</name>
        <dbReference type="ChEBI" id="CHEBI:30616"/>
    </ligand>
</feature>
<evidence type="ECO:0000256" key="10">
    <source>
        <dbReference type="ARBA" id="ARBA00022975"/>
    </source>
</evidence>
<dbReference type="Pfam" id="PF00696">
    <property type="entry name" value="AA_kinase"/>
    <property type="match status" value="1"/>
</dbReference>
<keyword evidence="5 12" id="KW-0021">Allosteric enzyme</keyword>
<feature type="domain" description="Aspartate/glutamate/uridylate kinase" evidence="13">
    <location>
        <begin position="7"/>
        <end position="217"/>
    </location>
</feature>
<comment type="pathway">
    <text evidence="2 12">Pyrimidine metabolism; CTP biosynthesis via de novo pathway; UDP from UMP (UMPK route): step 1/1.</text>
</comment>
<dbReference type="PANTHER" id="PTHR42833">
    <property type="entry name" value="URIDYLATE KINASE"/>
    <property type="match status" value="1"/>
</dbReference>
<evidence type="ECO:0000256" key="6">
    <source>
        <dbReference type="ARBA" id="ARBA00022679"/>
    </source>
</evidence>
<comment type="caution">
    <text evidence="12">Lacks conserved residue(s) required for the propagation of feature annotation.</text>
</comment>
<dbReference type="HAMAP" id="MF_01220_B">
    <property type="entry name" value="PyrH_B"/>
    <property type="match status" value="1"/>
</dbReference>
<dbReference type="InterPro" id="IPR001048">
    <property type="entry name" value="Asp/Glu/Uridylate_kinase"/>
</dbReference>
<evidence type="ECO:0000256" key="5">
    <source>
        <dbReference type="ARBA" id="ARBA00022533"/>
    </source>
</evidence>
<dbReference type="CDD" id="cd04254">
    <property type="entry name" value="AAK_UMPK-PyrH-Ec"/>
    <property type="match status" value="1"/>
</dbReference>